<evidence type="ECO:0000256" key="1">
    <source>
        <dbReference type="SAM" id="Phobius"/>
    </source>
</evidence>
<keyword evidence="1" id="KW-0472">Membrane</keyword>
<keyword evidence="1" id="KW-0812">Transmembrane</keyword>
<feature type="transmembrane region" description="Helical" evidence="1">
    <location>
        <begin position="40"/>
        <end position="64"/>
    </location>
</feature>
<organism evidence="2">
    <name type="scientific">uncultured Eubacteriales bacterium</name>
    <dbReference type="NCBI Taxonomy" id="172733"/>
    <lineage>
        <taxon>Bacteria</taxon>
        <taxon>Bacillati</taxon>
        <taxon>Bacillota</taxon>
        <taxon>Clostridia</taxon>
        <taxon>Eubacteriales</taxon>
        <taxon>environmental samples</taxon>
    </lineage>
</organism>
<keyword evidence="1" id="KW-1133">Transmembrane helix</keyword>
<reference evidence="2" key="1">
    <citation type="submission" date="2016-04" db="EMBL/GenBank/DDBJ databases">
        <authorList>
            <person name="Evans L.H."/>
            <person name="Alamgir A."/>
            <person name="Owens N."/>
            <person name="Weber N.D."/>
            <person name="Virtaneva K."/>
            <person name="Barbian K."/>
            <person name="Babar A."/>
            <person name="Rosenke K."/>
        </authorList>
    </citation>
    <scope>NUCLEOTIDE SEQUENCE</scope>
    <source>
        <strain evidence="2">86</strain>
    </source>
</reference>
<gene>
    <name evidence="2" type="ORF">KL86CLO1_11110</name>
</gene>
<dbReference type="EMBL" id="FLUN01000001">
    <property type="protein sequence ID" value="SBV98953.1"/>
    <property type="molecule type" value="Genomic_DNA"/>
</dbReference>
<dbReference type="AlphaFoldDB" id="A0A212JHM5"/>
<sequence length="65" mass="7006">MMKEILLSIFGAYEPLTAPTLTATGEIVQAAIPGMAGVDWPYIAAVALFALTLYCFFRLLGVLLK</sequence>
<evidence type="ECO:0000313" key="2">
    <source>
        <dbReference type="EMBL" id="SBV98953.1"/>
    </source>
</evidence>
<protein>
    <submittedName>
        <fullName evidence="2">Uncharacterized protein</fullName>
    </submittedName>
</protein>
<accession>A0A212JHM5</accession>
<name>A0A212JHM5_9FIRM</name>
<proteinExistence type="predicted"/>